<evidence type="ECO:0000313" key="4">
    <source>
        <dbReference type="Proteomes" id="UP000283522"/>
    </source>
</evidence>
<dbReference type="EMBL" id="QXML01000016">
    <property type="protein sequence ID" value="RIW12174.1"/>
    <property type="molecule type" value="Genomic_DNA"/>
</dbReference>
<keyword evidence="4" id="KW-1185">Reference proteome</keyword>
<feature type="transmembrane region" description="Helical" evidence="1">
    <location>
        <begin position="54"/>
        <end position="75"/>
    </location>
</feature>
<evidence type="ECO:0000256" key="1">
    <source>
        <dbReference type="SAM" id="Phobius"/>
    </source>
</evidence>
<dbReference type="PANTHER" id="PTHR34220">
    <property type="entry name" value="SENSOR HISTIDINE KINASE YPDA"/>
    <property type="match status" value="1"/>
</dbReference>
<proteinExistence type="predicted"/>
<dbReference type="InterPro" id="IPR010559">
    <property type="entry name" value="Sig_transdc_His_kin_internal"/>
</dbReference>
<protein>
    <recommendedName>
        <fullName evidence="2">Signal transduction histidine kinase internal region domain-containing protein</fullName>
    </recommendedName>
</protein>
<dbReference type="GO" id="GO:0016020">
    <property type="term" value="C:membrane"/>
    <property type="evidence" value="ECO:0007669"/>
    <property type="project" value="InterPro"/>
</dbReference>
<dbReference type="GO" id="GO:0000155">
    <property type="term" value="F:phosphorelay sensor kinase activity"/>
    <property type="evidence" value="ECO:0007669"/>
    <property type="project" value="InterPro"/>
</dbReference>
<evidence type="ECO:0000259" key="2">
    <source>
        <dbReference type="Pfam" id="PF06580"/>
    </source>
</evidence>
<evidence type="ECO:0000313" key="3">
    <source>
        <dbReference type="EMBL" id="RIW12174.1"/>
    </source>
</evidence>
<keyword evidence="1" id="KW-0812">Transmembrane</keyword>
<reference evidence="3 4" key="1">
    <citation type="submission" date="2018-09" db="EMBL/GenBank/DDBJ databases">
        <authorList>
            <person name="Wang X."/>
            <person name="Du Z."/>
        </authorList>
    </citation>
    <scope>NUCLEOTIDE SEQUENCE [LARGE SCALE GENOMIC DNA]</scope>
    <source>
        <strain evidence="3 4">N3</strain>
    </source>
</reference>
<keyword evidence="1" id="KW-0472">Membrane</keyword>
<dbReference type="Proteomes" id="UP000283522">
    <property type="component" value="Unassembled WGS sequence"/>
</dbReference>
<name>A0A418PLG5_9BACT</name>
<gene>
    <name evidence="3" type="ORF">D0X99_19655</name>
</gene>
<feature type="domain" description="Signal transduction histidine kinase internal region" evidence="2">
    <location>
        <begin position="195"/>
        <end position="267"/>
    </location>
</feature>
<keyword evidence="1" id="KW-1133">Transmembrane helix</keyword>
<accession>A0A418PLG5</accession>
<feature type="transmembrane region" description="Helical" evidence="1">
    <location>
        <begin position="114"/>
        <end position="134"/>
    </location>
</feature>
<dbReference type="Pfam" id="PF06580">
    <property type="entry name" value="His_kinase"/>
    <property type="match status" value="1"/>
</dbReference>
<comment type="caution">
    <text evidence="3">The sequence shown here is derived from an EMBL/GenBank/DDBJ whole genome shotgun (WGS) entry which is preliminary data.</text>
</comment>
<organism evidence="3 4">
    <name type="scientific">Algoriphagus lacus</name>
    <dbReference type="NCBI Taxonomy" id="2056311"/>
    <lineage>
        <taxon>Bacteria</taxon>
        <taxon>Pseudomonadati</taxon>
        <taxon>Bacteroidota</taxon>
        <taxon>Cytophagia</taxon>
        <taxon>Cytophagales</taxon>
        <taxon>Cyclobacteriaceae</taxon>
        <taxon>Algoriphagus</taxon>
    </lineage>
</organism>
<dbReference type="PANTHER" id="PTHR34220:SF7">
    <property type="entry name" value="SENSOR HISTIDINE KINASE YPDA"/>
    <property type="match status" value="1"/>
</dbReference>
<sequence>MACAQVQLPHFLFFDHSLNFMQSIFTPPGIQFSGTNARIKWINDKMRPFIKRPILLLLVPWVIYPLFDVLSTYYLKLDSSGIPFALITTVIGFLSSCIYFFWLFPSLVYSKNPMFIVGLSSIGIICLSVLKYFLLQIVGVIPHPPLIFAAYELMRQWVFLVVTFTVWGFYALIRALQEKHVTEIRFDKLRIVHNNAQLSPHFTLNLIGDISAKSLKYSPELFDDLNHFITILRYAYLDNDKFNSLASEIEALFSYLHGQKIRFGEDFYVKEKIDPELLNFDDLYMPKLLLITLIENVFKHGIFQDPKMPVSIEAKMWYGEENSPVFNFSTQNKISEGLPLEKTGFGIETVRNLLDYFFQNARLTTSTNGAVFSLNLTIPYAKSNQTWPDR</sequence>
<dbReference type="AlphaFoldDB" id="A0A418PLG5"/>
<dbReference type="InterPro" id="IPR050640">
    <property type="entry name" value="Bact_2-comp_sensor_kinase"/>
</dbReference>
<feature type="transmembrane region" description="Helical" evidence="1">
    <location>
        <begin position="81"/>
        <end position="102"/>
    </location>
</feature>
<feature type="transmembrane region" description="Helical" evidence="1">
    <location>
        <begin position="154"/>
        <end position="173"/>
    </location>
</feature>